<evidence type="ECO:0000313" key="10">
    <source>
        <dbReference type="Proteomes" id="UP000254259"/>
    </source>
</evidence>
<sequence>MYAFSEETRAIRELVRRLVDDFQMPLEARVLRGEKLTRADYAPGRRAAREAGLWRLGVPQDLGGAGLPLVTLLAITEENFRCLTPLRFGGRALPNLYGLQGEQRERYLEPFLNDTKVLAFAQTEPGGGADPAGAIQTFARRQGDGDQDGDGGGWVLNGTKVFISNVADADVVFVVARTDKAKRAGGISMFAVETGNPGMVRREIPMLGGFVTHELIFDDCRVPAHALVSSEGGGFRQAQQALSAARFDVAARALGIAQRCLEMMIAYSKERKVFGEPLAALQATQSAIVDSWVEIQQNRLLVYRSAERHDAGEDTRVEAGMVKMTCTEMVDRVIDRAIQLYGAAGCALDNPLAHWYNHQRLARIYEGPTELHKYRVLARHLLS</sequence>
<dbReference type="InterPro" id="IPR009100">
    <property type="entry name" value="AcylCoA_DH/oxidase_NM_dom_sf"/>
</dbReference>
<keyword evidence="3" id="KW-0285">Flavoprotein</keyword>
<evidence type="ECO:0000256" key="5">
    <source>
        <dbReference type="ARBA" id="ARBA00023002"/>
    </source>
</evidence>
<dbReference type="CDD" id="cd00567">
    <property type="entry name" value="ACAD"/>
    <property type="match status" value="1"/>
</dbReference>
<dbReference type="InterPro" id="IPR046373">
    <property type="entry name" value="Acyl-CoA_Oxase/DH_mid-dom_sf"/>
</dbReference>
<dbReference type="Pfam" id="PF00441">
    <property type="entry name" value="Acyl-CoA_dh_1"/>
    <property type="match status" value="1"/>
</dbReference>
<dbReference type="InterPro" id="IPR036250">
    <property type="entry name" value="AcylCo_DH-like_C"/>
</dbReference>
<dbReference type="AlphaFoldDB" id="A0A375FDG4"/>
<dbReference type="PANTHER" id="PTHR48083">
    <property type="entry name" value="MEDIUM-CHAIN SPECIFIC ACYL-COA DEHYDROGENASE, MITOCHONDRIAL-RELATED"/>
    <property type="match status" value="1"/>
</dbReference>
<feature type="domain" description="Acyl-CoA oxidase/dehydrogenase middle" evidence="7">
    <location>
        <begin position="119"/>
        <end position="220"/>
    </location>
</feature>
<dbReference type="GO" id="GO:0003995">
    <property type="term" value="F:acyl-CoA dehydrogenase activity"/>
    <property type="evidence" value="ECO:0007669"/>
    <property type="project" value="TreeGrafter"/>
</dbReference>
<dbReference type="Gene3D" id="2.40.110.10">
    <property type="entry name" value="Butyryl-CoA Dehydrogenase, subunit A, domain 2"/>
    <property type="match status" value="1"/>
</dbReference>
<evidence type="ECO:0000256" key="4">
    <source>
        <dbReference type="ARBA" id="ARBA00022827"/>
    </source>
</evidence>
<evidence type="ECO:0000313" key="9">
    <source>
        <dbReference type="EMBL" id="SPD68527.1"/>
    </source>
</evidence>
<dbReference type="EMBL" id="LT984814">
    <property type="protein sequence ID" value="SPD68527.1"/>
    <property type="molecule type" value="Genomic_DNA"/>
</dbReference>
<evidence type="ECO:0000256" key="1">
    <source>
        <dbReference type="ARBA" id="ARBA00001974"/>
    </source>
</evidence>
<evidence type="ECO:0000259" key="8">
    <source>
        <dbReference type="Pfam" id="PF02771"/>
    </source>
</evidence>
<reference evidence="9 10" key="1">
    <citation type="submission" date="2018-01" db="EMBL/GenBank/DDBJ databases">
        <authorList>
            <person name="Clerissi C."/>
        </authorList>
    </citation>
    <scope>NUCLEOTIDE SEQUENCE [LARGE SCALE GENOMIC DNA]</scope>
    <source>
        <strain evidence="9">Cupriavidus taiwanensis SWF 66322</strain>
        <plasmid evidence="10">cbm2636_mp</plasmid>
    </source>
</reference>
<feature type="domain" description="Acyl-CoA dehydrogenase/oxidase C-terminal" evidence="6">
    <location>
        <begin position="232"/>
        <end position="378"/>
    </location>
</feature>
<dbReference type="GO" id="GO:0050660">
    <property type="term" value="F:flavin adenine dinucleotide binding"/>
    <property type="evidence" value="ECO:0007669"/>
    <property type="project" value="InterPro"/>
</dbReference>
<protein>
    <submittedName>
        <fullName evidence="9">Uncharacterized protein</fullName>
    </submittedName>
</protein>
<evidence type="ECO:0000259" key="6">
    <source>
        <dbReference type="Pfam" id="PF00441"/>
    </source>
</evidence>
<dbReference type="InterPro" id="IPR009075">
    <property type="entry name" value="AcylCo_DH/oxidase_C"/>
</dbReference>
<dbReference type="Pfam" id="PF02770">
    <property type="entry name" value="Acyl-CoA_dh_M"/>
    <property type="match status" value="1"/>
</dbReference>
<evidence type="ECO:0000259" key="7">
    <source>
        <dbReference type="Pfam" id="PF02770"/>
    </source>
</evidence>
<keyword evidence="4" id="KW-0274">FAD</keyword>
<dbReference type="SUPFAM" id="SSF56645">
    <property type="entry name" value="Acyl-CoA dehydrogenase NM domain-like"/>
    <property type="match status" value="1"/>
</dbReference>
<dbReference type="InterPro" id="IPR006091">
    <property type="entry name" value="Acyl-CoA_Oxase/DH_mid-dom"/>
</dbReference>
<dbReference type="PANTHER" id="PTHR48083:SF2">
    <property type="entry name" value="MEDIUM-CHAIN SPECIFIC ACYL-COA DEHYDROGENASE, MITOCHONDRIAL"/>
    <property type="match status" value="1"/>
</dbReference>
<dbReference type="Proteomes" id="UP000254259">
    <property type="component" value="Plasmid CBM2636_mp"/>
</dbReference>
<evidence type="ECO:0000256" key="2">
    <source>
        <dbReference type="ARBA" id="ARBA00009347"/>
    </source>
</evidence>
<comment type="similarity">
    <text evidence="2">Belongs to the acyl-CoA dehydrogenase family.</text>
</comment>
<keyword evidence="9" id="KW-0614">Plasmid</keyword>
<feature type="domain" description="Acyl-CoA dehydrogenase/oxidase N-terminal" evidence="8">
    <location>
        <begin position="5"/>
        <end position="112"/>
    </location>
</feature>
<dbReference type="InterPro" id="IPR050741">
    <property type="entry name" value="Acyl-CoA_dehydrogenase"/>
</dbReference>
<dbReference type="Pfam" id="PF02771">
    <property type="entry name" value="Acyl-CoA_dh_N"/>
    <property type="match status" value="1"/>
</dbReference>
<organism evidence="9 10">
    <name type="scientific">Cupriavidus taiwanensis</name>
    <dbReference type="NCBI Taxonomy" id="164546"/>
    <lineage>
        <taxon>Bacteria</taxon>
        <taxon>Pseudomonadati</taxon>
        <taxon>Pseudomonadota</taxon>
        <taxon>Betaproteobacteria</taxon>
        <taxon>Burkholderiales</taxon>
        <taxon>Burkholderiaceae</taxon>
        <taxon>Cupriavidus</taxon>
    </lineage>
</organism>
<dbReference type="GO" id="GO:0033539">
    <property type="term" value="P:fatty acid beta-oxidation using acyl-CoA dehydrogenase"/>
    <property type="evidence" value="ECO:0007669"/>
    <property type="project" value="TreeGrafter"/>
</dbReference>
<name>A0A375FDG4_9BURK</name>
<proteinExistence type="inferred from homology"/>
<evidence type="ECO:0000256" key="3">
    <source>
        <dbReference type="ARBA" id="ARBA00022630"/>
    </source>
</evidence>
<dbReference type="GO" id="GO:0005737">
    <property type="term" value="C:cytoplasm"/>
    <property type="evidence" value="ECO:0007669"/>
    <property type="project" value="TreeGrafter"/>
</dbReference>
<comment type="cofactor">
    <cofactor evidence="1">
        <name>FAD</name>
        <dbReference type="ChEBI" id="CHEBI:57692"/>
    </cofactor>
</comment>
<dbReference type="InterPro" id="IPR037069">
    <property type="entry name" value="AcylCoA_DH/ox_N_sf"/>
</dbReference>
<keyword evidence="5" id="KW-0560">Oxidoreductase</keyword>
<accession>A0A375FDG4</accession>
<dbReference type="Gene3D" id="1.20.140.10">
    <property type="entry name" value="Butyryl-CoA Dehydrogenase, subunit A, domain 3"/>
    <property type="match status" value="1"/>
</dbReference>
<dbReference type="Gene3D" id="1.10.540.10">
    <property type="entry name" value="Acyl-CoA dehydrogenase/oxidase, N-terminal domain"/>
    <property type="match status" value="1"/>
</dbReference>
<dbReference type="RefSeq" id="WP_115683511.1">
    <property type="nucleotide sequence ID" value="NZ_JAQOLH010000007.1"/>
</dbReference>
<geneLocation type="plasmid" evidence="10">
    <name>cbm2636_mp</name>
</geneLocation>
<dbReference type="SUPFAM" id="SSF47203">
    <property type="entry name" value="Acyl-CoA dehydrogenase C-terminal domain-like"/>
    <property type="match status" value="1"/>
</dbReference>
<gene>
    <name evidence="9" type="ORF">CBM2636_MP21377</name>
</gene>
<dbReference type="InterPro" id="IPR013786">
    <property type="entry name" value="AcylCoA_DH/ox_N"/>
</dbReference>